<sequence length="3072" mass="346532">MEGREHQDASTMRRSRTFSGRQIPLEIGELRVGGSGRPVPAVFPSATSKRARSSSDETNLSPHATIESFSQPFPRRKVEVTKTAAHVSRNSSGLKLRAEKVVRSNSRTCSPQIRFRSKSSSAINETTIQSTKMKESQTKILESSQNDSSHLNYATSDDLLAIQVPTSTIKILQSNEKSQSKEIRFPNDEKEDVLVNAVTEKETNDCEKKMRSADRTEFAISTSAGAGIFVSSLPSLTKLQSSFTARELKLFTQRLDSTQVDRNGNTGYHIASHPHSITATMTPHQQGFHERSTPPSINQKTSENLSTHKKRQFRSWQQVTTSLDHIYENDPSIDLVQLHLLHSHNTINRRKKRKQLEHERNLVAASGIRAQQGEKQRYLQEQQQRKLRLQQMSEAIRQQNQKSVKTPKSDQTWQVKRDKEKGPKLPERKPPVPRLSRPFSSMKPNQLKQTKKMPEHLCETSISIDLAMDSCGQHDNPKARGVDKLSVFQNNQLPGTKCLAKRKSPSRSRPSTKKKKQDVEADKRAEATMRARKTRRALAREYMQQQQQSRRIGHARAKEQSQREKEKRQRQLEILDANRLKNLRVSQRKTKNRTNFNRVDAAMSEVDQSPEIATKLEMIGPLAVHDEVLSDAANENDQAIGNSGHDKENAYKLTGLHGNAEWVSAADERIQKLLELREKAAALSARLSGLGNQTDKIKETNTKNNQECSILKVNEMIESDDYKCPALQHNALVETRTFEQEREKDREEEESGIGEEEGAETHHGSLEREDDTARTSSKIQTSFDVQDQRRHSAQRVISSEVTNSIGMYLPTDLDEETIDIRSIGVHNIEVMWQPELPNESVDGGQRVNLLSSSSSSSSVSSSLTSHLTAQNEQWAIDQKPNLEDKMDEAFEVMFYQQLKSKIKAPIYAVKADEKESEPAFDFTTRALESGQHAKQEHENRRVSSPVNEGLMRLIRETDDSLSVVDRAAKKLYCEQQEKVLERKKEEELQERIQAEKEALVEKELALAAVIASVSNKKIVSEMSSPDEEAQSFSEEDGLELPHYQRLEDIITEVENECLKEKDAINERVATPSVQYNYHQNDESPAAQSSDVASNTELQAEMPSSIFWDHLVADTSESQNSEHSYRPHNGKETKKIYYRSRLQPRNVDEQWLRDPNDSHRNRSPQTLSQKLLAAVDYQEAILGAHMQLSKMEDAYKRDQELKQANLRECSVQTESLPRVDAATCAGLCVETSTSPMRVGVDAAVQNDATEINSDESSLEMKYQSEEDDEYGETFEAQSQSYEDNANQNLRTSGASSIVDSLTRSDDDSGEVSESDRFHDERESSSVEDDQTSVEKIGTTSIVDSTVSSDVIKSHSSLVVAEMSDASISMDYEDDFEASSPRSRVIVDRTSQEILGNVVEDFNVLESTERSREIEEIVFGETSSIDNVDEGEKSFIYRSNDSDCSGMKVLTEQTATERQEAHSIRESVEVRRDSSREVEAKTDGHPAAYLYDLERRKQAEESLLNLRLQTVEQKYQHEVKKLESAVTSQCEVQRRKELLKMAILAEKADIESSKAASVARYYQDLHTFQSLSLDWPHAVNHGGRVNIHSHHFLSNDAEVMSTGELPLAIDVSSTCEQNETSQHDEYADEFASESEISEAEVILEKSSDKSSRNADTTSKSSETSEIESKSNEQLEVSEMAIQAGQDFEQDDEDENFVEEEEQYDQDAFVSMSEEYNARTDIVTEVKNAESTSIDTAEWVSEHSESENVGDLLSVDENFVNESNEVAEFVDEQVAEFQKHDVADFEGAIEVDTVSSEIEQVGTASHDIEQDVQSTKSDQHNYSDDFESEHMKHLTLSSVPTSQAQSLSIKHSGSGQSESEDSSMTTLLVTEVAALQETIARASSEGDDRKLARKKVKIAELLHAKERLVSQQTEAFRRAEEKRHIDLLARLALQMDVEEQVRRAKDEIAQQVSNEFQTLQQKYSILTMGNTIAEKVSTMERHTPSVLIKLFGGNSADAASKVDVEYENEYETESFDEETDALKASKTFEVESTEIDGENIYDGKQDKAEENELSDEVESEFSGEKVEVDQELVSSIVDEENILNGGDTIVSNVDAHSIDDENDYENESFDDVQSISDSVPALKERDAHVDDEIFDPIVERYQSFEGGDVYSDENFDSASESFNNEERADAQKDPKTIIVNDFAVSENVSRDDEDLTEAIANVVVQLEQKCIFLEPEKGSTCNLNEDRSLTTSVSMPQSCGKEAESFTASIEERTARLEALQQQIDARKSDLLAVQMRMRVESRRGKLMAQEKVLWDEMEAVQKLLKADEAAVALCGQRNRLDMMQLEARHVSLSSDRKEIRDLLLGFDYIENAQVGHNLQESLASGKLARQDQALRQYDLLDGYTYIEYTEVANYSVSNFTAAEEKFLERDENSLLAVRHSMPRVVTDKGVMIECDREKGEEICRGEEDFLDNSQDDKGDAKSSLDLQETIEAAAEMKMPLQESLEQETSQDLLDAYAYVEDVEPVSNAKVDLLAEFEYVEIIETVELELNHDCLSQTMVETGELLENLVSAQDAPDEYTLKQETFSEGSQAENNESIDDQTIAADLRVGELSNSLLTESTICTADNDRASENAHGIKEIAGLMEHDKAFVTIGTAQLDTIPSPDKYDRLEKFLDTRNADRVTMLLYSDFIQELDEQILTNFRSRSINVEPDQPFHKAVLVPFNNHVNIKTNNLQCEDNEIGPREGDLSKCESDKESRIKSICKTLVDTDNNEDIADMSNITAHTLYENSLDNKPLVGNNDSFEIVAPHVSSIKQNSTLSLASSDENLVESSGFKALTDASPEVQSERIVDVIFASIYDEVISSSLQLMSHPKVIDTSLNKSSNSEPIVAAPKTFDNIFESRKHLRERNFTHQVVTQLTIVNDKIHLPDFNSFGLEFNSFTVHALYDTIKDLACDYLRRVQHHDMLDYASLLARLQHYVIIEINKLLELRAQTDFNLMRQVQLISNEFNFENQSIRDVLVSNNCLDINVNNIVSKVKIDLCKVNNELNDSVPRKPVRVQHSSILSLLQTQQEQVIQQRIAQLLFDELLTESLDIL</sequence>
<dbReference type="OMA" id="HKDDQVH"/>
<feature type="compositionally biased region" description="Basic and acidic residues" evidence="2">
    <location>
        <begin position="2038"/>
        <end position="2047"/>
    </location>
</feature>
<feature type="region of interest" description="Disordered" evidence="2">
    <location>
        <begin position="1"/>
        <end position="68"/>
    </location>
</feature>
<feature type="compositionally biased region" description="Basic and acidic residues" evidence="2">
    <location>
        <begin position="415"/>
        <end position="430"/>
    </location>
</feature>
<feature type="compositionally biased region" description="Basic residues" evidence="2">
    <location>
        <begin position="499"/>
        <end position="516"/>
    </location>
</feature>
<feature type="compositionally biased region" description="Basic and acidic residues" evidence="2">
    <location>
        <begin position="517"/>
        <end position="529"/>
    </location>
</feature>
<feature type="compositionally biased region" description="Polar residues" evidence="2">
    <location>
        <begin position="774"/>
        <end position="785"/>
    </location>
</feature>
<feature type="region of interest" description="Disordered" evidence="2">
    <location>
        <begin position="493"/>
        <end position="569"/>
    </location>
</feature>
<evidence type="ECO:0000256" key="2">
    <source>
        <dbReference type="SAM" id="MobiDB-lite"/>
    </source>
</evidence>
<evidence type="ECO:0000313" key="4">
    <source>
        <dbReference type="Proteomes" id="UP000054928"/>
    </source>
</evidence>
<feature type="region of interest" description="Disordered" evidence="2">
    <location>
        <begin position="1251"/>
        <end position="1336"/>
    </location>
</feature>
<feature type="compositionally biased region" description="Acidic residues" evidence="2">
    <location>
        <begin position="2048"/>
        <end position="2058"/>
    </location>
</feature>
<feature type="compositionally biased region" description="Acidic residues" evidence="2">
    <location>
        <begin position="746"/>
        <end position="758"/>
    </location>
</feature>
<dbReference type="OrthoDB" id="116474at2759"/>
<keyword evidence="1" id="KW-0175">Coiled coil</keyword>
<feature type="region of interest" description="Disordered" evidence="2">
    <location>
        <begin position="843"/>
        <end position="864"/>
    </location>
</feature>
<dbReference type="STRING" id="4781.A0A0P1AGG1"/>
<feature type="compositionally biased region" description="Polar residues" evidence="2">
    <location>
        <begin position="9"/>
        <end position="20"/>
    </location>
</feature>
<feature type="compositionally biased region" description="Polar residues" evidence="2">
    <location>
        <begin position="293"/>
        <end position="305"/>
    </location>
</feature>
<feature type="compositionally biased region" description="Low complexity" evidence="2">
    <location>
        <begin position="849"/>
        <end position="864"/>
    </location>
</feature>
<keyword evidence="4" id="KW-1185">Reference proteome</keyword>
<feature type="region of interest" description="Disordered" evidence="2">
    <location>
        <begin position="1641"/>
        <end position="1672"/>
    </location>
</feature>
<feature type="compositionally biased region" description="Polar residues" evidence="2">
    <location>
        <begin position="1834"/>
        <end position="1848"/>
    </location>
</feature>
<feature type="compositionally biased region" description="Polar residues" evidence="2">
    <location>
        <begin position="1274"/>
        <end position="1300"/>
    </location>
</feature>
<dbReference type="RefSeq" id="XP_024576635.1">
    <property type="nucleotide sequence ID" value="XM_024725905.1"/>
</dbReference>
<evidence type="ECO:0000256" key="1">
    <source>
        <dbReference type="SAM" id="Coils"/>
    </source>
</evidence>
<dbReference type="Proteomes" id="UP000054928">
    <property type="component" value="Unassembled WGS sequence"/>
</dbReference>
<protein>
    <submittedName>
        <fullName evidence="3">Uncharacterized protein</fullName>
    </submittedName>
</protein>
<feature type="region of interest" description="Disordered" evidence="2">
    <location>
        <begin position="2033"/>
        <end position="2058"/>
    </location>
</feature>
<feature type="compositionally biased region" description="Polar residues" evidence="2">
    <location>
        <begin position="438"/>
        <end position="448"/>
    </location>
</feature>
<feature type="compositionally biased region" description="Basic and acidic residues" evidence="2">
    <location>
        <begin position="1641"/>
        <end position="1650"/>
    </location>
</feature>
<dbReference type="EMBL" id="CCYD01000468">
    <property type="protein sequence ID" value="CEG40266.1"/>
    <property type="molecule type" value="Genomic_DNA"/>
</dbReference>
<feature type="coiled-coil region" evidence="1">
    <location>
        <begin position="2240"/>
        <end position="2267"/>
    </location>
</feature>
<feature type="region of interest" description="Disordered" evidence="2">
    <location>
        <begin position="1834"/>
        <end position="1860"/>
    </location>
</feature>
<dbReference type="GeneID" id="36405532"/>
<feature type="region of interest" description="Disordered" evidence="2">
    <location>
        <begin position="396"/>
        <end position="454"/>
    </location>
</feature>
<feature type="compositionally biased region" description="Basic and acidic residues" evidence="2">
    <location>
        <begin position="736"/>
        <end position="745"/>
    </location>
</feature>
<feature type="region of interest" description="Disordered" evidence="2">
    <location>
        <begin position="734"/>
        <end position="795"/>
    </location>
</feature>
<feature type="coiled-coil region" evidence="1">
    <location>
        <begin position="977"/>
        <end position="1005"/>
    </location>
</feature>
<feature type="compositionally biased region" description="Polar residues" evidence="2">
    <location>
        <begin position="56"/>
        <end position="68"/>
    </location>
</feature>
<feature type="compositionally biased region" description="Basic and acidic residues" evidence="2">
    <location>
        <begin position="759"/>
        <end position="773"/>
    </location>
</feature>
<reference evidence="4" key="1">
    <citation type="submission" date="2014-09" db="EMBL/GenBank/DDBJ databases">
        <authorList>
            <person name="Sharma Rahul"/>
            <person name="Thines Marco"/>
        </authorList>
    </citation>
    <scope>NUCLEOTIDE SEQUENCE [LARGE SCALE GENOMIC DNA]</scope>
</reference>
<evidence type="ECO:0000313" key="3">
    <source>
        <dbReference type="EMBL" id="CEG40266.1"/>
    </source>
</evidence>
<name>A0A0P1AGG1_PLAHL</name>
<feature type="compositionally biased region" description="Basic and acidic residues" evidence="2">
    <location>
        <begin position="556"/>
        <end position="569"/>
    </location>
</feature>
<proteinExistence type="predicted"/>
<organism evidence="3 4">
    <name type="scientific">Plasmopara halstedii</name>
    <name type="common">Downy mildew of sunflower</name>
    <dbReference type="NCBI Taxonomy" id="4781"/>
    <lineage>
        <taxon>Eukaryota</taxon>
        <taxon>Sar</taxon>
        <taxon>Stramenopiles</taxon>
        <taxon>Oomycota</taxon>
        <taxon>Peronosporomycetes</taxon>
        <taxon>Peronosporales</taxon>
        <taxon>Peronosporaceae</taxon>
        <taxon>Plasmopara</taxon>
    </lineage>
</organism>
<accession>A0A0P1AGG1</accession>
<feature type="compositionally biased region" description="Polar residues" evidence="2">
    <location>
        <begin position="396"/>
        <end position="414"/>
    </location>
</feature>
<feature type="compositionally biased region" description="Basic and acidic residues" evidence="2">
    <location>
        <begin position="1312"/>
        <end position="1323"/>
    </location>
</feature>
<feature type="region of interest" description="Disordered" evidence="2">
    <location>
        <begin position="282"/>
        <end position="311"/>
    </location>
</feature>
<feature type="region of interest" description="Disordered" evidence="2">
    <location>
        <begin position="1793"/>
        <end position="1820"/>
    </location>
</feature>